<dbReference type="Proteomes" id="UP000011301">
    <property type="component" value="Segment"/>
</dbReference>
<protein>
    <submittedName>
        <fullName evidence="1">Uncharacterized protein</fullName>
    </submittedName>
</protein>
<reference evidence="1 2" key="2">
    <citation type="journal article" date="2008" name="J. Virol.">
        <title>Genome analysis of a Glossina pallidipes salivary gland hypertrophy virus reveals a novel, large, double-stranded circular DNA virus.</title>
        <authorList>
            <person name="Abd-Alla A.M."/>
            <person name="Cousserans F."/>
            <person name="Parker A.G."/>
            <person name="Jehle J.A."/>
            <person name="Parker N.J."/>
            <person name="Vlak J.M."/>
            <person name="Robinson A.S."/>
            <person name="Bergoin M."/>
        </authorList>
    </citation>
    <scope>NUCLEOTIDE SEQUENCE [LARGE SCALE GENOMIC DNA]</scope>
    <source>
        <strain evidence="2">Isolate Glossina pallidipes/Ethiopia/Seibersdorf/-</strain>
    </source>
</reference>
<dbReference type="GeneID" id="5950828"/>
<proteinExistence type="predicted"/>
<evidence type="ECO:0000313" key="1">
    <source>
        <dbReference type="EMBL" id="ABQ08868.1"/>
    </source>
</evidence>
<sequence>MNYKLNHCRSKLFNVLSNDLNTIYNNNDNLKNLSEYFYNIRDRFFKIASKKRLFNFIYFKNKLLLNIDIHDEFRSEESLNPQIPTITESLLYNQFIMLISDATNMGRDDFFQLLVEFITTFINYEITTCSFYENFYIIVNILIKDYIKKYCLPKGDI</sequence>
<dbReference type="RefSeq" id="YP_001687043.1">
    <property type="nucleotide sequence ID" value="NC_010356.1"/>
</dbReference>
<keyword evidence="2" id="KW-1185">Reference proteome</keyword>
<dbReference type="EMBL" id="EF568108">
    <property type="protein sequence ID" value="ABQ08868.1"/>
    <property type="molecule type" value="Genomic_DNA"/>
</dbReference>
<reference evidence="1 2" key="1">
    <citation type="journal article" date="2007" name="J. Virol. Methods">
        <title>Development of a non-destructive PCR method for detection of the salivary gland hypertrophy virus (SGHV) in tsetse flies.</title>
        <authorList>
            <person name="Abd-Alla A."/>
            <person name="Bossin H."/>
            <person name="Cousserans F."/>
            <person name="Parker A."/>
            <person name="Bergoin M."/>
            <person name="Robinson A."/>
        </authorList>
    </citation>
    <scope>NUCLEOTIDE SEQUENCE [LARGE SCALE GENOMIC DNA]</scope>
    <source>
        <strain evidence="2">Isolate Glossina pallidipes/Ethiopia/Seibersdorf/-</strain>
    </source>
</reference>
<gene>
    <name evidence="1" type="ORF">SGHV095</name>
</gene>
<organismHost>
    <name type="scientific">Glossina</name>
    <name type="common">tsetse flies</name>
    <dbReference type="NCBI Taxonomy" id="7393"/>
</organismHost>
<name>B0YLP9_GHVS</name>
<evidence type="ECO:0000313" key="2">
    <source>
        <dbReference type="Proteomes" id="UP000011301"/>
    </source>
</evidence>
<dbReference type="KEGG" id="vg:5950828"/>
<accession>B0YLP9</accession>
<organism evidence="1 2">
    <name type="scientific">Glossina hytrovirus (isolate Glossina pallidipes/Ethiopia/Seibersdorf/-)</name>
    <name type="common">GHV</name>
    <dbReference type="NCBI Taxonomy" id="379529"/>
    <lineage>
        <taxon>Viruses</taxon>
        <taxon>Viruses incertae sedis</taxon>
        <taxon>Naldaviricetes</taxon>
        <taxon>Lefavirales</taxon>
        <taxon>Hytrosaviridae</taxon>
        <taxon>Glossinavirus</taxon>
        <taxon>Glossinavirus glopallidipedis</taxon>
    </lineage>
</organism>